<dbReference type="GO" id="GO:0031418">
    <property type="term" value="F:L-ascorbic acid binding"/>
    <property type="evidence" value="ECO:0007669"/>
    <property type="project" value="InterPro"/>
</dbReference>
<evidence type="ECO:0000256" key="3">
    <source>
        <dbReference type="ARBA" id="ARBA00022723"/>
    </source>
</evidence>
<dbReference type="GO" id="GO:0005789">
    <property type="term" value="C:endoplasmic reticulum membrane"/>
    <property type="evidence" value="ECO:0007669"/>
    <property type="project" value="UniProtKB-SubCell"/>
</dbReference>
<protein>
    <recommendedName>
        <fullName evidence="9">Fe2OG dioxygenase domain-containing protein</fullName>
    </recommendedName>
</protein>
<dbReference type="InterPro" id="IPR006620">
    <property type="entry name" value="Pro_4_hyd_alph"/>
</dbReference>
<comment type="subcellular location">
    <subcellularLocation>
        <location evidence="2">Endoplasmic reticulum membrane</location>
        <topology evidence="2">Single-pass type II membrane protein</topology>
    </subcellularLocation>
</comment>
<dbReference type="SMART" id="SM00702">
    <property type="entry name" value="P4Hc"/>
    <property type="match status" value="1"/>
</dbReference>
<accession>A0AAE0BKD4</accession>
<keyword evidence="3" id="KW-0479">Metal-binding</keyword>
<organism evidence="10 11">
    <name type="scientific">Cymbomonas tetramitiformis</name>
    <dbReference type="NCBI Taxonomy" id="36881"/>
    <lineage>
        <taxon>Eukaryota</taxon>
        <taxon>Viridiplantae</taxon>
        <taxon>Chlorophyta</taxon>
        <taxon>Pyramimonadophyceae</taxon>
        <taxon>Pyramimonadales</taxon>
        <taxon>Pyramimonadaceae</taxon>
        <taxon>Cymbomonas</taxon>
    </lineage>
</organism>
<dbReference type="EMBL" id="LGRX02034515">
    <property type="protein sequence ID" value="KAK3237600.1"/>
    <property type="molecule type" value="Genomic_DNA"/>
</dbReference>
<reference evidence="10 11" key="1">
    <citation type="journal article" date="2015" name="Genome Biol. Evol.">
        <title>Comparative Genomics of a Bacterivorous Green Alga Reveals Evolutionary Causalities and Consequences of Phago-Mixotrophic Mode of Nutrition.</title>
        <authorList>
            <person name="Burns J.A."/>
            <person name="Paasch A."/>
            <person name="Narechania A."/>
            <person name="Kim E."/>
        </authorList>
    </citation>
    <scope>NUCLEOTIDE SEQUENCE [LARGE SCALE GENOMIC DNA]</scope>
    <source>
        <strain evidence="10 11">PLY_AMNH</strain>
    </source>
</reference>
<keyword evidence="6" id="KW-0408">Iron</keyword>
<dbReference type="PROSITE" id="PS51471">
    <property type="entry name" value="FE2OG_OXY"/>
    <property type="match status" value="1"/>
</dbReference>
<dbReference type="InterPro" id="IPR005123">
    <property type="entry name" value="Oxoglu/Fe-dep_dioxygenase_dom"/>
</dbReference>
<comment type="caution">
    <text evidence="10">The sequence shown here is derived from an EMBL/GenBank/DDBJ whole genome shotgun (WGS) entry which is preliminary data.</text>
</comment>
<evidence type="ECO:0000256" key="8">
    <source>
        <dbReference type="SAM" id="MobiDB-lite"/>
    </source>
</evidence>
<dbReference type="PANTHER" id="PTHR10869:SF236">
    <property type="entry name" value="PROLYL 4-HYDROXYLASE ALPHA SUBUNIT DOMAIN-CONTAINING PROTEIN"/>
    <property type="match status" value="1"/>
</dbReference>
<evidence type="ECO:0000313" key="11">
    <source>
        <dbReference type="Proteomes" id="UP001190700"/>
    </source>
</evidence>
<evidence type="ECO:0000256" key="7">
    <source>
        <dbReference type="ARBA" id="ARBA00049169"/>
    </source>
</evidence>
<dbReference type="AlphaFoldDB" id="A0AAE0BKD4"/>
<evidence type="ECO:0000256" key="1">
    <source>
        <dbReference type="ARBA" id="ARBA00001961"/>
    </source>
</evidence>
<evidence type="ECO:0000256" key="4">
    <source>
        <dbReference type="ARBA" id="ARBA00022964"/>
    </source>
</evidence>
<gene>
    <name evidence="10" type="ORF">CYMTET_52331</name>
</gene>
<evidence type="ECO:0000256" key="5">
    <source>
        <dbReference type="ARBA" id="ARBA00023002"/>
    </source>
</evidence>
<keyword evidence="4" id="KW-0223">Dioxygenase</keyword>
<feature type="domain" description="Fe2OG dioxygenase" evidence="9">
    <location>
        <begin position="221"/>
        <end position="375"/>
    </location>
</feature>
<sequence>MDMRRHETLPSQSFESIPKFRISVAEIQIPLHSTVVTAVCAVGGKGSEMPSATCQFERFGKEGEVRLFRVIMPKGKRKMNSGKSDNSSCAQGREAVPLPPPEITIPMSGPAVVPPGFEDSWPQSSLYIKNCPVELHALYRGPLSSVTALSHLLTAAETEAWVSFAERVGFELVKHPAGRDVTHRDCGRLVVQDDTIAGALFERMKPFLSCTLQDSAGTTWDLDGCAGNLRLYKYGPGQSFGKHYDDSNDLDNERRTFFTLLLYLNGGEEDGQESGDSSIGNHEVRSGEMLEDTGERTSLASGSFLRGGSTKFFEDEKGRLPCCAFTPRKGFALLHEHGDRCLLHEGALVTGGNKYLLRTDVVYKRQILHQHRMHR</sequence>
<dbReference type="Gene3D" id="2.60.120.620">
    <property type="entry name" value="q2cbj1_9rhob like domain"/>
    <property type="match status" value="1"/>
</dbReference>
<feature type="compositionally biased region" description="Polar residues" evidence="8">
    <location>
        <begin position="81"/>
        <end position="90"/>
    </location>
</feature>
<comment type="cofactor">
    <cofactor evidence="1">
        <name>L-ascorbate</name>
        <dbReference type="ChEBI" id="CHEBI:38290"/>
    </cofactor>
</comment>
<evidence type="ECO:0000256" key="2">
    <source>
        <dbReference type="ARBA" id="ARBA00004648"/>
    </source>
</evidence>
<evidence type="ECO:0000259" key="9">
    <source>
        <dbReference type="PROSITE" id="PS51471"/>
    </source>
</evidence>
<dbReference type="GO" id="GO:0005506">
    <property type="term" value="F:iron ion binding"/>
    <property type="evidence" value="ECO:0007669"/>
    <property type="project" value="InterPro"/>
</dbReference>
<keyword evidence="11" id="KW-1185">Reference proteome</keyword>
<comment type="catalytic activity">
    <reaction evidence="7">
        <text>L-prolyl-[collagen] + 2-oxoglutarate + O2 = trans-4-hydroxy-L-prolyl-[collagen] + succinate + CO2</text>
        <dbReference type="Rhea" id="RHEA:18945"/>
        <dbReference type="Rhea" id="RHEA-COMP:11676"/>
        <dbReference type="Rhea" id="RHEA-COMP:11680"/>
        <dbReference type="ChEBI" id="CHEBI:15379"/>
        <dbReference type="ChEBI" id="CHEBI:16526"/>
        <dbReference type="ChEBI" id="CHEBI:16810"/>
        <dbReference type="ChEBI" id="CHEBI:30031"/>
        <dbReference type="ChEBI" id="CHEBI:50342"/>
        <dbReference type="ChEBI" id="CHEBI:61965"/>
        <dbReference type="EC" id="1.14.11.2"/>
    </reaction>
</comment>
<dbReference type="InterPro" id="IPR045054">
    <property type="entry name" value="P4HA-like"/>
</dbReference>
<dbReference type="PANTHER" id="PTHR10869">
    <property type="entry name" value="PROLYL 4-HYDROXYLASE ALPHA SUBUNIT"/>
    <property type="match status" value="1"/>
</dbReference>
<evidence type="ECO:0000313" key="10">
    <source>
        <dbReference type="EMBL" id="KAK3237600.1"/>
    </source>
</evidence>
<dbReference type="GO" id="GO:0004656">
    <property type="term" value="F:procollagen-proline 4-dioxygenase activity"/>
    <property type="evidence" value="ECO:0007669"/>
    <property type="project" value="UniProtKB-EC"/>
</dbReference>
<feature type="region of interest" description="Disordered" evidence="8">
    <location>
        <begin position="76"/>
        <end position="101"/>
    </location>
</feature>
<proteinExistence type="predicted"/>
<name>A0AAE0BKD4_9CHLO</name>
<evidence type="ECO:0000256" key="6">
    <source>
        <dbReference type="ARBA" id="ARBA00023004"/>
    </source>
</evidence>
<dbReference type="Proteomes" id="UP001190700">
    <property type="component" value="Unassembled WGS sequence"/>
</dbReference>
<keyword evidence="5" id="KW-0560">Oxidoreductase</keyword>